<geneLocation type="plasmid" evidence="1">
    <name>Drgb1</name>
</geneLocation>
<organism evidence="1">
    <name type="scientific">Pectobacterium carotovorum</name>
    <name type="common">Erwinia carotovora</name>
    <dbReference type="NCBI Taxonomy" id="554"/>
    <lineage>
        <taxon>Bacteria</taxon>
        <taxon>Pseudomonadati</taxon>
        <taxon>Pseudomonadota</taxon>
        <taxon>Gammaproteobacteria</taxon>
        <taxon>Enterobacterales</taxon>
        <taxon>Pectobacteriaceae</taxon>
        <taxon>Pectobacterium</taxon>
    </lineage>
</organism>
<dbReference type="PANTHER" id="PTHR11102:SF160">
    <property type="entry name" value="ERAD-ASSOCIATED E3 UBIQUITIN-PROTEIN LIGASE COMPONENT HRD3"/>
    <property type="match status" value="1"/>
</dbReference>
<proteinExistence type="predicted"/>
<dbReference type="Pfam" id="PF08238">
    <property type="entry name" value="Sel1"/>
    <property type="match status" value="3"/>
</dbReference>
<keyword evidence="1" id="KW-0614">Plasmid</keyword>
<dbReference type="SMART" id="SM00671">
    <property type="entry name" value="SEL1"/>
    <property type="match status" value="3"/>
</dbReference>
<name>A0A0K0MNF7_PECCA</name>
<dbReference type="PANTHER" id="PTHR11102">
    <property type="entry name" value="SEL-1-LIKE PROTEIN"/>
    <property type="match status" value="1"/>
</dbReference>
<dbReference type="SUPFAM" id="SSF81901">
    <property type="entry name" value="HCP-like"/>
    <property type="match status" value="1"/>
</dbReference>
<dbReference type="InterPro" id="IPR050767">
    <property type="entry name" value="Sel1_AlgK"/>
</dbReference>
<dbReference type="InterPro" id="IPR011990">
    <property type="entry name" value="TPR-like_helical_dom_sf"/>
</dbReference>
<protein>
    <submittedName>
        <fullName evidence="1">Polar organelle development protein</fullName>
    </submittedName>
</protein>
<accession>A0A0K0MNF7</accession>
<sequence>MKSNVKIKSSSDRPSYFDLAKKGDSNAQFELARMYATGSGGPQDYIKARHWFLQSAKQGNSKAQTNLGILLARGQGGDKDYIGARKWFLKASEQNDGEAYFNLAALYNGGWGVKKNHIKAIEYAKLSCINNFQLGCEIHQKLINSK</sequence>
<reference evidence="1" key="2">
    <citation type="submission" date="2015-03" db="EMBL/GenBank/DDBJ databases">
        <authorList>
            <person name="Welte C."/>
            <person name="de Graaf R."/>
            <person name="van den Bosch T.J.M."/>
            <person name="Op den Camp H."/>
            <person name="van Dam N."/>
            <person name="Jetten M."/>
        </authorList>
    </citation>
    <scope>NUCLEOTIDE SEQUENCE</scope>
    <source>
        <plasmid evidence="1">Drgb1</plasmid>
    </source>
</reference>
<gene>
    <name evidence="1" type="primary">podJ</name>
    <name evidence="1" type="ORF">pA_00001</name>
</gene>
<dbReference type="InterPro" id="IPR006597">
    <property type="entry name" value="Sel1-like"/>
</dbReference>
<dbReference type="EMBL" id="KP942676">
    <property type="protein sequence ID" value="AKG47441.1"/>
    <property type="molecule type" value="Genomic_DNA"/>
</dbReference>
<dbReference type="AlphaFoldDB" id="A0A0K0MNF7"/>
<reference evidence="1" key="1">
    <citation type="journal article" date="2015" name="Environ. Microbiol.">
        <title>Plasmids from the gut microbiome of cabbage root fly larvae encode SaxA that catalyses the conversion of the plant toxin 2-phenylethyl isothiocyanate.</title>
        <authorList>
            <person name="Welte C.U."/>
            <person name="de Graaf R.M."/>
            <person name="van den Bosch T.J."/>
            <person name="Op den Camp H.J."/>
            <person name="van Dam N.M."/>
            <person name="Jetten M.S."/>
        </authorList>
    </citation>
    <scope>NUCLEOTIDE SEQUENCE</scope>
    <source>
        <plasmid evidence="1">Drgb1</plasmid>
    </source>
</reference>
<dbReference type="Gene3D" id="1.25.40.10">
    <property type="entry name" value="Tetratricopeptide repeat domain"/>
    <property type="match status" value="1"/>
</dbReference>
<evidence type="ECO:0000313" key="1">
    <source>
        <dbReference type="EMBL" id="AKG47441.1"/>
    </source>
</evidence>